<evidence type="ECO:0000313" key="6">
    <source>
        <dbReference type="Proteomes" id="UP000436088"/>
    </source>
</evidence>
<feature type="region of interest" description="VHIID" evidence="3">
    <location>
        <begin position="123"/>
        <end position="188"/>
    </location>
</feature>
<keyword evidence="2" id="KW-0804">Transcription</keyword>
<dbReference type="PANTHER" id="PTHR31636">
    <property type="entry name" value="OSJNBA0084A10.13 PROTEIN-RELATED"/>
    <property type="match status" value="1"/>
</dbReference>
<comment type="similarity">
    <text evidence="3">Belongs to the GRAS family.</text>
</comment>
<feature type="region of interest" description="SAW" evidence="3">
    <location>
        <begin position="336"/>
        <end position="419"/>
    </location>
</feature>
<feature type="region of interest" description="Disordered" evidence="4">
    <location>
        <begin position="1"/>
        <end position="39"/>
    </location>
</feature>
<feature type="short sequence motif" description="VHIID" evidence="3">
    <location>
        <begin position="154"/>
        <end position="158"/>
    </location>
</feature>
<name>A0A6A2XDZ2_HIBSY</name>
<feature type="compositionally biased region" description="Polar residues" evidence="4">
    <location>
        <begin position="1"/>
        <end position="17"/>
    </location>
</feature>
<evidence type="ECO:0000313" key="5">
    <source>
        <dbReference type="EMBL" id="KAE8673883.1"/>
    </source>
</evidence>
<accession>A0A6A2XDZ2</accession>
<keyword evidence="6" id="KW-1185">Reference proteome</keyword>
<keyword evidence="1" id="KW-0805">Transcription regulation</keyword>
<organism evidence="5 6">
    <name type="scientific">Hibiscus syriacus</name>
    <name type="common">Rose of Sharon</name>
    <dbReference type="NCBI Taxonomy" id="106335"/>
    <lineage>
        <taxon>Eukaryota</taxon>
        <taxon>Viridiplantae</taxon>
        <taxon>Streptophyta</taxon>
        <taxon>Embryophyta</taxon>
        <taxon>Tracheophyta</taxon>
        <taxon>Spermatophyta</taxon>
        <taxon>Magnoliopsida</taxon>
        <taxon>eudicotyledons</taxon>
        <taxon>Gunneridae</taxon>
        <taxon>Pentapetalae</taxon>
        <taxon>rosids</taxon>
        <taxon>malvids</taxon>
        <taxon>Malvales</taxon>
        <taxon>Malvaceae</taxon>
        <taxon>Malvoideae</taxon>
        <taxon>Hibiscus</taxon>
    </lineage>
</organism>
<dbReference type="AlphaFoldDB" id="A0A6A2XDZ2"/>
<evidence type="ECO:0000256" key="4">
    <source>
        <dbReference type="SAM" id="MobiDB-lite"/>
    </source>
</evidence>
<evidence type="ECO:0000256" key="3">
    <source>
        <dbReference type="PROSITE-ProRule" id="PRU01191"/>
    </source>
</evidence>
<evidence type="ECO:0000256" key="1">
    <source>
        <dbReference type="ARBA" id="ARBA00023015"/>
    </source>
</evidence>
<reference evidence="5" key="1">
    <citation type="submission" date="2019-09" db="EMBL/GenBank/DDBJ databases">
        <title>Draft genome information of white flower Hibiscus syriacus.</title>
        <authorList>
            <person name="Kim Y.-M."/>
        </authorList>
    </citation>
    <scope>NUCLEOTIDE SEQUENCE [LARGE SCALE GENOMIC DNA]</scope>
    <source>
        <strain evidence="5">YM2019G1</strain>
    </source>
</reference>
<proteinExistence type="inferred from homology"/>
<evidence type="ECO:0000256" key="2">
    <source>
        <dbReference type="ARBA" id="ARBA00023163"/>
    </source>
</evidence>
<sequence>MYNNNNNLHHQPQTSHTSISRSSDYSAGGSGDGEPSGAGNKWASRLLKECARAISDKDSSKIHHLLWMLNELSSPYGDCDQKLASYFLQALFCKATESGLRCFKTLTSVAEKSHSFDSARKLILKFQEVSPWTTFGHVAANGAILEALDGERKLHIIDISNTLCTQWPTLLEALATRNDDTPHLKLTVVVTANIVRSVMKEISQRMEKFARLMGVPFEFNVITGLNNIGELTKEALGVLEDEAVAVNCIGALRRVPVKERATVIRTFRSLGPKLVTVVEEEADFTSTRYEFVKCFEECLRFYTLYFEMLEECFAATSNEKLTLERECSRSIVRVLACDDDQDNNNNEGECERRERGKQWSKRLNESFSPVGFSDDVADDVKALLKRYKAGWAVAQPHQNETGLYLIWKEEPVVWVSAWKP</sequence>
<comment type="caution">
    <text evidence="5">The sequence shown here is derived from an EMBL/GenBank/DDBJ whole genome shotgun (WGS) entry which is preliminary data.</text>
</comment>
<dbReference type="Pfam" id="PF03514">
    <property type="entry name" value="GRAS"/>
    <property type="match status" value="1"/>
</dbReference>
<comment type="caution">
    <text evidence="3">Lacks conserved residue(s) required for the propagation of feature annotation.</text>
</comment>
<dbReference type="Proteomes" id="UP000436088">
    <property type="component" value="Unassembled WGS sequence"/>
</dbReference>
<dbReference type="EMBL" id="VEPZ02001421">
    <property type="protein sequence ID" value="KAE8673883.1"/>
    <property type="molecule type" value="Genomic_DNA"/>
</dbReference>
<dbReference type="InterPro" id="IPR005202">
    <property type="entry name" value="TF_GRAS"/>
</dbReference>
<protein>
    <submittedName>
        <fullName evidence="5">Protein SHORT-ROOT</fullName>
    </submittedName>
</protein>
<gene>
    <name evidence="5" type="ORF">F3Y22_tig00111769pilonHSYRG00073</name>
</gene>
<dbReference type="PROSITE" id="PS50985">
    <property type="entry name" value="GRAS"/>
    <property type="match status" value="1"/>
</dbReference>
<feature type="compositionally biased region" description="Low complexity" evidence="4">
    <location>
        <begin position="18"/>
        <end position="27"/>
    </location>
</feature>